<sequence>MGLIWPCMGLLFVCRHESDVYGLLKQEGLKHNDGISENQV</sequence>
<evidence type="ECO:0000313" key="1">
    <source>
        <dbReference type="EMBL" id="DAF48816.1"/>
    </source>
</evidence>
<organism evidence="1">
    <name type="scientific">Myoviridae sp. ctfWc3</name>
    <dbReference type="NCBI Taxonomy" id="2827697"/>
    <lineage>
        <taxon>Viruses</taxon>
        <taxon>Duplodnaviria</taxon>
        <taxon>Heunggongvirae</taxon>
        <taxon>Uroviricota</taxon>
        <taxon>Caudoviricetes</taxon>
    </lineage>
</organism>
<reference evidence="1" key="1">
    <citation type="journal article" date="2021" name="Proc. Natl. Acad. Sci. U.S.A.">
        <title>A Catalog of Tens of Thousands of Viruses from Human Metagenomes Reveals Hidden Associations with Chronic Diseases.</title>
        <authorList>
            <person name="Tisza M.J."/>
            <person name="Buck C.B."/>
        </authorList>
    </citation>
    <scope>NUCLEOTIDE SEQUENCE</scope>
    <source>
        <strain evidence="1">CtfWc3</strain>
    </source>
</reference>
<name>A0A8S5SD13_9CAUD</name>
<dbReference type="EMBL" id="BK032574">
    <property type="protein sequence ID" value="DAF48816.1"/>
    <property type="molecule type" value="Genomic_DNA"/>
</dbReference>
<proteinExistence type="predicted"/>
<protein>
    <submittedName>
        <fullName evidence="1">Uncharacterized protein</fullName>
    </submittedName>
</protein>
<accession>A0A8S5SD13</accession>